<proteinExistence type="predicted"/>
<dbReference type="RefSeq" id="XP_062682975.1">
    <property type="nucleotide sequence ID" value="XM_062825527.1"/>
</dbReference>
<protein>
    <submittedName>
        <fullName evidence="1">Uncharacterized protein</fullName>
    </submittedName>
</protein>
<keyword evidence="2" id="KW-1185">Reference proteome</keyword>
<organism evidence="1 2">
    <name type="scientific">Neurospora tetraspora</name>
    <dbReference type="NCBI Taxonomy" id="94610"/>
    <lineage>
        <taxon>Eukaryota</taxon>
        <taxon>Fungi</taxon>
        <taxon>Dikarya</taxon>
        <taxon>Ascomycota</taxon>
        <taxon>Pezizomycotina</taxon>
        <taxon>Sordariomycetes</taxon>
        <taxon>Sordariomycetidae</taxon>
        <taxon>Sordariales</taxon>
        <taxon>Sordariaceae</taxon>
        <taxon>Neurospora</taxon>
    </lineage>
</organism>
<reference evidence="1" key="2">
    <citation type="submission" date="2023-06" db="EMBL/GenBank/DDBJ databases">
        <authorList>
            <consortium name="Lawrence Berkeley National Laboratory"/>
            <person name="Haridas S."/>
            <person name="Hensen N."/>
            <person name="Bonometti L."/>
            <person name="Westerberg I."/>
            <person name="Brannstrom I.O."/>
            <person name="Guillou S."/>
            <person name="Cros-Aarteil S."/>
            <person name="Calhoun S."/>
            <person name="Kuo A."/>
            <person name="Mondo S."/>
            <person name="Pangilinan J."/>
            <person name="Riley R."/>
            <person name="Labutti K."/>
            <person name="Andreopoulos B."/>
            <person name="Lipzen A."/>
            <person name="Chen C."/>
            <person name="Yanf M."/>
            <person name="Daum C."/>
            <person name="Ng V."/>
            <person name="Clum A."/>
            <person name="Steindorff A."/>
            <person name="Ohm R."/>
            <person name="Martin F."/>
            <person name="Silar P."/>
            <person name="Natvig D."/>
            <person name="Lalanne C."/>
            <person name="Gautier V."/>
            <person name="Ament-Velasquez S.L."/>
            <person name="Kruys A."/>
            <person name="Hutchinson M.I."/>
            <person name="Powell A.J."/>
            <person name="Barry K."/>
            <person name="Miller A.N."/>
            <person name="Grigoriev I.V."/>
            <person name="Debuchy R."/>
            <person name="Gladieux P."/>
            <person name="Thoren M.H."/>
            <person name="Johannesson H."/>
        </authorList>
    </citation>
    <scope>NUCLEOTIDE SEQUENCE</scope>
    <source>
        <strain evidence="1">CBS 560.94</strain>
    </source>
</reference>
<evidence type="ECO:0000313" key="1">
    <source>
        <dbReference type="EMBL" id="KAK3347893.1"/>
    </source>
</evidence>
<accession>A0AAE0JHB9</accession>
<reference evidence="1" key="1">
    <citation type="journal article" date="2023" name="Mol. Phylogenet. Evol.">
        <title>Genome-scale phylogeny and comparative genomics of the fungal order Sordariales.</title>
        <authorList>
            <person name="Hensen N."/>
            <person name="Bonometti L."/>
            <person name="Westerberg I."/>
            <person name="Brannstrom I.O."/>
            <person name="Guillou S."/>
            <person name="Cros-Aarteil S."/>
            <person name="Calhoun S."/>
            <person name="Haridas S."/>
            <person name="Kuo A."/>
            <person name="Mondo S."/>
            <person name="Pangilinan J."/>
            <person name="Riley R."/>
            <person name="LaButti K."/>
            <person name="Andreopoulos B."/>
            <person name="Lipzen A."/>
            <person name="Chen C."/>
            <person name="Yan M."/>
            <person name="Daum C."/>
            <person name="Ng V."/>
            <person name="Clum A."/>
            <person name="Steindorff A."/>
            <person name="Ohm R.A."/>
            <person name="Martin F."/>
            <person name="Silar P."/>
            <person name="Natvig D.O."/>
            <person name="Lalanne C."/>
            <person name="Gautier V."/>
            <person name="Ament-Velasquez S.L."/>
            <person name="Kruys A."/>
            <person name="Hutchinson M.I."/>
            <person name="Powell A.J."/>
            <person name="Barry K."/>
            <person name="Miller A.N."/>
            <person name="Grigoriev I.V."/>
            <person name="Debuchy R."/>
            <person name="Gladieux P."/>
            <person name="Hiltunen Thoren M."/>
            <person name="Johannesson H."/>
        </authorList>
    </citation>
    <scope>NUCLEOTIDE SEQUENCE</scope>
    <source>
        <strain evidence="1">CBS 560.94</strain>
    </source>
</reference>
<sequence>MSGPDPKAQVAQLLAPSIESIIAKGLNEDFPDGHECRVTHLPLDISTLQAICCMNLPKALVERYSDRAEFTNHGFRQMLYLNCERKDSSGPGDSVYDLNCNSYVKAIKAMKDEPLEFHDWRTYGPTKNNKLGNYALESADGSRLIWVRYTTVVELWVEDEDCNIGRIAAALDKAMTEHEGSVSAVPKSSIYRASLPERFTVGESQLIEFRLSGDMHSHREFKLESDKANAFVVVVNGLERTEGSFDTEFSVICRKKAETKLVIRTAHKSSLWPRKHVYVLNS</sequence>
<dbReference type="Proteomes" id="UP001278500">
    <property type="component" value="Unassembled WGS sequence"/>
</dbReference>
<comment type="caution">
    <text evidence="1">The sequence shown here is derived from an EMBL/GenBank/DDBJ whole genome shotgun (WGS) entry which is preliminary data.</text>
</comment>
<evidence type="ECO:0000313" key="2">
    <source>
        <dbReference type="Proteomes" id="UP001278500"/>
    </source>
</evidence>
<dbReference type="EMBL" id="JAUEPP010000003">
    <property type="protein sequence ID" value="KAK3347893.1"/>
    <property type="molecule type" value="Genomic_DNA"/>
</dbReference>
<dbReference type="AlphaFoldDB" id="A0AAE0JHB9"/>
<dbReference type="GeneID" id="87862681"/>
<name>A0AAE0JHB9_9PEZI</name>
<gene>
    <name evidence="1" type="ORF">B0H65DRAFT_441476</name>
</gene>